<keyword evidence="1" id="KW-1133">Transmembrane helix</keyword>
<protein>
    <submittedName>
        <fullName evidence="4">FecR family protein</fullName>
    </submittedName>
</protein>
<feature type="domain" description="FecR protein" evidence="2">
    <location>
        <begin position="179"/>
        <end position="274"/>
    </location>
</feature>
<dbReference type="InterPro" id="IPR006860">
    <property type="entry name" value="FecR"/>
</dbReference>
<keyword evidence="1" id="KW-0812">Transmembrane</keyword>
<dbReference type="PANTHER" id="PTHR30273">
    <property type="entry name" value="PERIPLASMIC SIGNAL SENSOR AND SIGMA FACTOR ACTIVATOR FECR-RELATED"/>
    <property type="match status" value="1"/>
</dbReference>
<feature type="domain" description="Protein FecR C-terminal" evidence="3">
    <location>
        <begin position="314"/>
        <end position="383"/>
    </location>
</feature>
<dbReference type="PIRSF" id="PIRSF018266">
    <property type="entry name" value="FecR"/>
    <property type="match status" value="1"/>
</dbReference>
<dbReference type="GO" id="GO:0016989">
    <property type="term" value="F:sigma factor antagonist activity"/>
    <property type="evidence" value="ECO:0007669"/>
    <property type="project" value="TreeGrafter"/>
</dbReference>
<dbReference type="Gene3D" id="3.55.50.30">
    <property type="match status" value="1"/>
</dbReference>
<dbReference type="AlphaFoldDB" id="A0A1G6JKP6"/>
<dbReference type="FunFam" id="2.60.120.1440:FF:000001">
    <property type="entry name" value="Putative anti-sigma factor"/>
    <property type="match status" value="1"/>
</dbReference>
<accession>A0A1G6JKP6</accession>
<dbReference type="Proteomes" id="UP000199455">
    <property type="component" value="Unassembled WGS sequence"/>
</dbReference>
<evidence type="ECO:0000313" key="4">
    <source>
        <dbReference type="EMBL" id="SDC19257.1"/>
    </source>
</evidence>
<dbReference type="Gene3D" id="2.60.120.1440">
    <property type="match status" value="1"/>
</dbReference>
<gene>
    <name evidence="4" type="ORF">SAMN04488024_101483</name>
</gene>
<dbReference type="Pfam" id="PF16344">
    <property type="entry name" value="FecR_C"/>
    <property type="match status" value="1"/>
</dbReference>
<evidence type="ECO:0000259" key="3">
    <source>
        <dbReference type="Pfam" id="PF16344"/>
    </source>
</evidence>
<dbReference type="STRING" id="390242.SAMN04488024_101483"/>
<dbReference type="EMBL" id="FMZH01000001">
    <property type="protein sequence ID" value="SDC19257.1"/>
    <property type="molecule type" value="Genomic_DNA"/>
</dbReference>
<dbReference type="PANTHER" id="PTHR30273:SF2">
    <property type="entry name" value="PROTEIN FECR"/>
    <property type="match status" value="1"/>
</dbReference>
<name>A0A1G6JKP6_9SPHI</name>
<sequence>MKTEQAKQLIQHYLDGTASAKEVHVVDSFVEQQLLENNWSADEAQKAAFGEKLKARIDAQRLKGEEGSKNVVGKPKTITRRLWIIAASAAVLALCVIGGLFAIKNRTEDRTERYANDVAPGGNRAILTLADGRRIDLSDSKTGELATTNGLNIKKAANGLLVFSVIDKGVAKEERKNNTITTPSGGQYQVNLPDGTMVWLNAETKFSFPSHFNGKNRWVELDGEAYFEVSKDKNHPFIVKSKKQEVEVLGTHFNIDSYDNSMGTKTTLLEGSVKIKGAGGEKVIAPGEQSVLYGNTIKVNAVDPAFAIDWKNGEFRFKNESLPSIMQKLSRWYGVRFVMDVRYELMPSFSGSVSRFDNISEVLKMLEETGNIKFYINGKVVTVK</sequence>
<evidence type="ECO:0000256" key="1">
    <source>
        <dbReference type="SAM" id="Phobius"/>
    </source>
</evidence>
<feature type="transmembrane region" description="Helical" evidence="1">
    <location>
        <begin position="82"/>
        <end position="103"/>
    </location>
</feature>
<dbReference type="InterPro" id="IPR012373">
    <property type="entry name" value="Ferrdict_sens_TM"/>
</dbReference>
<dbReference type="InterPro" id="IPR032508">
    <property type="entry name" value="FecR_C"/>
</dbReference>
<keyword evidence="1" id="KW-0472">Membrane</keyword>
<evidence type="ECO:0000259" key="2">
    <source>
        <dbReference type="Pfam" id="PF04773"/>
    </source>
</evidence>
<proteinExistence type="predicted"/>
<dbReference type="Pfam" id="PF04773">
    <property type="entry name" value="FecR"/>
    <property type="match status" value="1"/>
</dbReference>
<reference evidence="5" key="1">
    <citation type="submission" date="2016-10" db="EMBL/GenBank/DDBJ databases">
        <authorList>
            <person name="Varghese N."/>
            <person name="Submissions S."/>
        </authorList>
    </citation>
    <scope>NUCLEOTIDE SEQUENCE [LARGE SCALE GENOMIC DNA]</scope>
    <source>
        <strain evidence="5">DSM 18609</strain>
    </source>
</reference>
<evidence type="ECO:0000313" key="5">
    <source>
        <dbReference type="Proteomes" id="UP000199455"/>
    </source>
</evidence>
<organism evidence="4 5">
    <name type="scientific">Pedobacter soli</name>
    <dbReference type="NCBI Taxonomy" id="390242"/>
    <lineage>
        <taxon>Bacteria</taxon>
        <taxon>Pseudomonadati</taxon>
        <taxon>Bacteroidota</taxon>
        <taxon>Sphingobacteriia</taxon>
        <taxon>Sphingobacteriales</taxon>
        <taxon>Sphingobacteriaceae</taxon>
        <taxon>Pedobacter</taxon>
    </lineage>
</organism>
<dbReference type="RefSeq" id="WP_090764066.1">
    <property type="nucleotide sequence ID" value="NZ_FMZH01000001.1"/>
</dbReference>
<keyword evidence="5" id="KW-1185">Reference proteome</keyword>